<accession>A0AAV1UQN8</accession>
<dbReference type="Pfam" id="PF07727">
    <property type="entry name" value="RVT_2"/>
    <property type="match status" value="1"/>
</dbReference>
<dbReference type="AlphaFoldDB" id="A0AAV1UQN8"/>
<dbReference type="Proteomes" id="UP001162060">
    <property type="component" value="Unassembled WGS sequence"/>
</dbReference>
<reference evidence="2" key="1">
    <citation type="submission" date="2024-01" db="EMBL/GenBank/DDBJ databases">
        <authorList>
            <person name="Webb A."/>
        </authorList>
    </citation>
    <scope>NUCLEOTIDE SEQUENCE</scope>
    <source>
        <strain evidence="2">Pm1</strain>
    </source>
</reference>
<organism evidence="2 3">
    <name type="scientific">Peronospora matthiolae</name>
    <dbReference type="NCBI Taxonomy" id="2874970"/>
    <lineage>
        <taxon>Eukaryota</taxon>
        <taxon>Sar</taxon>
        <taxon>Stramenopiles</taxon>
        <taxon>Oomycota</taxon>
        <taxon>Peronosporomycetes</taxon>
        <taxon>Peronosporales</taxon>
        <taxon>Peronosporaceae</taxon>
        <taxon>Peronospora</taxon>
    </lineage>
</organism>
<proteinExistence type="predicted"/>
<protein>
    <recommendedName>
        <fullName evidence="1">Reverse transcriptase Ty1/copia-type domain-containing protein</fullName>
    </recommendedName>
</protein>
<comment type="caution">
    <text evidence="2">The sequence shown here is derived from an EMBL/GenBank/DDBJ whole genome shotgun (WGS) entry which is preliminary data.</text>
</comment>
<evidence type="ECO:0000313" key="2">
    <source>
        <dbReference type="EMBL" id="CAK7935563.1"/>
    </source>
</evidence>
<sequence>MDPSRNTRRVSRQKRFKQKYGIDYTETFLPVVKYVTLRMEVAITKYFDWTLDQLDVVTAFLYGEMKSRYSARSQKGSKLMKTFVDRCKA</sequence>
<dbReference type="EMBL" id="CAKLBY020000221">
    <property type="protein sequence ID" value="CAK7935563.1"/>
    <property type="molecule type" value="Genomic_DNA"/>
</dbReference>
<name>A0AAV1UQN8_9STRA</name>
<evidence type="ECO:0000313" key="3">
    <source>
        <dbReference type="Proteomes" id="UP001162060"/>
    </source>
</evidence>
<gene>
    <name evidence="2" type="ORF">PM001_LOCUS20713</name>
</gene>
<dbReference type="InterPro" id="IPR013103">
    <property type="entry name" value="RVT_2"/>
</dbReference>
<feature type="domain" description="Reverse transcriptase Ty1/copia-type" evidence="1">
    <location>
        <begin position="14"/>
        <end position="68"/>
    </location>
</feature>
<evidence type="ECO:0000259" key="1">
    <source>
        <dbReference type="Pfam" id="PF07727"/>
    </source>
</evidence>